<organism evidence="1 2">
    <name type="scientific">SAR324 cluster bacterium</name>
    <dbReference type="NCBI Taxonomy" id="2024889"/>
    <lineage>
        <taxon>Bacteria</taxon>
        <taxon>Deltaproteobacteria</taxon>
        <taxon>SAR324 cluster</taxon>
    </lineage>
</organism>
<sequence length="134" mass="15417">MPMLRYPVGDFAPELGCSKETWHGLPALGILQGRVMDRVFGLSGRAYVGTFWTLTMRSMGVVHFRIRQPQPGHLHVIYVSSDMNTDFESRLQEKLKHDFHLRLQQVDSIPELQNAKQRIVETFIMEGTQDCDDI</sequence>
<comment type="caution">
    <text evidence="1">The sequence shown here is derived from an EMBL/GenBank/DDBJ whole genome shotgun (WGS) entry which is preliminary data.</text>
</comment>
<accession>A0A7X9FQM9</accession>
<name>A0A7X9FQM9_9DELT</name>
<reference evidence="1 2" key="1">
    <citation type="journal article" date="2020" name="Biotechnol. Biofuels">
        <title>New insights from the biogas microbiome by comprehensive genome-resolved metagenomics of nearly 1600 species originating from multiple anaerobic digesters.</title>
        <authorList>
            <person name="Campanaro S."/>
            <person name="Treu L."/>
            <person name="Rodriguez-R L.M."/>
            <person name="Kovalovszki A."/>
            <person name="Ziels R.M."/>
            <person name="Maus I."/>
            <person name="Zhu X."/>
            <person name="Kougias P.G."/>
            <person name="Basile A."/>
            <person name="Luo G."/>
            <person name="Schluter A."/>
            <person name="Konstantinidis K.T."/>
            <person name="Angelidaki I."/>
        </authorList>
    </citation>
    <scope>NUCLEOTIDE SEQUENCE [LARGE SCALE GENOMIC DNA]</scope>
    <source>
        <strain evidence="1">AS27yjCOA_65</strain>
    </source>
</reference>
<dbReference type="EMBL" id="JAAZON010000187">
    <property type="protein sequence ID" value="NMC62407.1"/>
    <property type="molecule type" value="Genomic_DNA"/>
</dbReference>
<evidence type="ECO:0000313" key="1">
    <source>
        <dbReference type="EMBL" id="NMC62407.1"/>
    </source>
</evidence>
<gene>
    <name evidence="1" type="ORF">GYA55_04495</name>
</gene>
<dbReference type="AlphaFoldDB" id="A0A7X9FQM9"/>
<protein>
    <submittedName>
        <fullName evidence="1">Uncharacterized protein</fullName>
    </submittedName>
</protein>
<evidence type="ECO:0000313" key="2">
    <source>
        <dbReference type="Proteomes" id="UP000524246"/>
    </source>
</evidence>
<proteinExistence type="predicted"/>
<dbReference type="Proteomes" id="UP000524246">
    <property type="component" value="Unassembled WGS sequence"/>
</dbReference>